<keyword evidence="2" id="KW-1133">Transmembrane helix</keyword>
<gene>
    <name evidence="3" type="ORF">FJZ47_01420</name>
</gene>
<dbReference type="AlphaFoldDB" id="A0A937VWZ5"/>
<evidence type="ECO:0000256" key="2">
    <source>
        <dbReference type="SAM" id="Phobius"/>
    </source>
</evidence>
<keyword evidence="2" id="KW-0812">Transmembrane</keyword>
<dbReference type="EMBL" id="VGLS01000021">
    <property type="protein sequence ID" value="MBM3222452.1"/>
    <property type="molecule type" value="Genomic_DNA"/>
</dbReference>
<evidence type="ECO:0000256" key="1">
    <source>
        <dbReference type="SAM" id="MobiDB-lite"/>
    </source>
</evidence>
<accession>A0A937VWZ5</accession>
<dbReference type="Proteomes" id="UP000712673">
    <property type="component" value="Unassembled WGS sequence"/>
</dbReference>
<comment type="caution">
    <text evidence="3">The sequence shown here is derived from an EMBL/GenBank/DDBJ whole genome shotgun (WGS) entry which is preliminary data.</text>
</comment>
<keyword evidence="2" id="KW-0472">Membrane</keyword>
<evidence type="ECO:0000313" key="3">
    <source>
        <dbReference type="EMBL" id="MBM3222452.1"/>
    </source>
</evidence>
<organism evidence="3 4">
    <name type="scientific">Tectimicrobiota bacterium</name>
    <dbReference type="NCBI Taxonomy" id="2528274"/>
    <lineage>
        <taxon>Bacteria</taxon>
        <taxon>Pseudomonadati</taxon>
        <taxon>Nitrospinota/Tectimicrobiota group</taxon>
        <taxon>Candidatus Tectimicrobiota</taxon>
    </lineage>
</organism>
<protein>
    <submittedName>
        <fullName evidence="3">Uncharacterized protein</fullName>
    </submittedName>
</protein>
<feature type="transmembrane region" description="Helical" evidence="2">
    <location>
        <begin position="70"/>
        <end position="94"/>
    </location>
</feature>
<evidence type="ECO:0000313" key="4">
    <source>
        <dbReference type="Proteomes" id="UP000712673"/>
    </source>
</evidence>
<sequence>MTETQARARLQKLLAITQDRGAATGEQANATRAIGAILQEHPNLRDMITGTGETASRPEDTDARGGSPTFWQGVLVGVGTTVAMLGVLVLGSLFNRGNDTR</sequence>
<proteinExistence type="predicted"/>
<reference evidence="3" key="1">
    <citation type="submission" date="2019-03" db="EMBL/GenBank/DDBJ databases">
        <title>Lake Tanganyika Metagenome-Assembled Genomes (MAGs).</title>
        <authorList>
            <person name="Tran P."/>
        </authorList>
    </citation>
    <scope>NUCLEOTIDE SEQUENCE</scope>
    <source>
        <strain evidence="3">K_DeepCast_65m_m2_066</strain>
    </source>
</reference>
<feature type="region of interest" description="Disordered" evidence="1">
    <location>
        <begin position="48"/>
        <end position="68"/>
    </location>
</feature>
<name>A0A937VWZ5_UNCTE</name>